<evidence type="ECO:0000256" key="2">
    <source>
        <dbReference type="SAM" id="Phobius"/>
    </source>
</evidence>
<evidence type="ECO:0000256" key="1">
    <source>
        <dbReference type="SAM" id="MobiDB-lite"/>
    </source>
</evidence>
<keyword evidence="2" id="KW-0472">Membrane</keyword>
<accession>A0A6F8XV22</accession>
<dbReference type="RefSeq" id="WP_173037362.1">
    <property type="nucleotide sequence ID" value="NZ_AP022870.1"/>
</dbReference>
<evidence type="ECO:0000313" key="4">
    <source>
        <dbReference type="EMBL" id="BCB77637.1"/>
    </source>
</evidence>
<dbReference type="AlphaFoldDB" id="A0A6F8XV22"/>
<reference evidence="4 5" key="1">
    <citation type="submission" date="2020-03" db="EMBL/GenBank/DDBJ databases">
        <title>Whole genome shotgun sequence of Phytohabitans flavus NBRC 107702.</title>
        <authorList>
            <person name="Komaki H."/>
            <person name="Tamura T."/>
        </authorList>
    </citation>
    <scope>NUCLEOTIDE SEQUENCE [LARGE SCALE GENOMIC DNA]</scope>
    <source>
        <strain evidence="4 5">NBRC 107702</strain>
    </source>
</reference>
<protein>
    <recommendedName>
        <fullName evidence="3">DUF6458 domain-containing protein</fullName>
    </recommendedName>
</protein>
<proteinExistence type="predicted"/>
<gene>
    <name evidence="4" type="ORF">Pflav_040470</name>
</gene>
<dbReference type="Proteomes" id="UP000502508">
    <property type="component" value="Chromosome"/>
</dbReference>
<dbReference type="Pfam" id="PF20059">
    <property type="entry name" value="DUF6458"/>
    <property type="match status" value="1"/>
</dbReference>
<evidence type="ECO:0000313" key="5">
    <source>
        <dbReference type="Proteomes" id="UP000502508"/>
    </source>
</evidence>
<feature type="transmembrane region" description="Helical" evidence="2">
    <location>
        <begin position="29"/>
        <end position="51"/>
    </location>
</feature>
<reference evidence="4 5" key="2">
    <citation type="submission" date="2020-03" db="EMBL/GenBank/DDBJ databases">
        <authorList>
            <person name="Ichikawa N."/>
            <person name="Kimura A."/>
            <person name="Kitahashi Y."/>
            <person name="Uohara A."/>
        </authorList>
    </citation>
    <scope>NUCLEOTIDE SEQUENCE [LARGE SCALE GENOMIC DNA]</scope>
    <source>
        <strain evidence="4 5">NBRC 107702</strain>
    </source>
</reference>
<feature type="region of interest" description="Disordered" evidence="1">
    <location>
        <begin position="59"/>
        <end position="97"/>
    </location>
</feature>
<dbReference type="InterPro" id="IPR045597">
    <property type="entry name" value="DUF6458"/>
</dbReference>
<feature type="domain" description="DUF6458" evidence="3">
    <location>
        <begin position="1"/>
        <end position="59"/>
    </location>
</feature>
<keyword evidence="2" id="KW-0812">Transmembrane</keyword>
<keyword evidence="5" id="KW-1185">Reference proteome</keyword>
<keyword evidence="2" id="KW-1133">Transmembrane helix</keyword>
<sequence>MGIGGGIFLIALGAVLAFAIQVNPWWINLQAAGVIVMLAGGAVILVTLWYWQDRRRRASQGRFPPGTGRPSTLPPTREPPPRGEPWNRPTAARGSPG</sequence>
<dbReference type="KEGG" id="pfla:Pflav_040470"/>
<dbReference type="EMBL" id="AP022870">
    <property type="protein sequence ID" value="BCB77637.1"/>
    <property type="molecule type" value="Genomic_DNA"/>
</dbReference>
<name>A0A6F8XV22_9ACTN</name>
<organism evidence="4 5">
    <name type="scientific">Phytohabitans flavus</name>
    <dbReference type="NCBI Taxonomy" id="1076124"/>
    <lineage>
        <taxon>Bacteria</taxon>
        <taxon>Bacillati</taxon>
        <taxon>Actinomycetota</taxon>
        <taxon>Actinomycetes</taxon>
        <taxon>Micromonosporales</taxon>
        <taxon>Micromonosporaceae</taxon>
    </lineage>
</organism>
<evidence type="ECO:0000259" key="3">
    <source>
        <dbReference type="Pfam" id="PF20059"/>
    </source>
</evidence>